<dbReference type="EMBL" id="RAPK01000008">
    <property type="protein sequence ID" value="RKD73350.1"/>
    <property type="molecule type" value="Genomic_DNA"/>
</dbReference>
<dbReference type="EC" id="3.5.99.2" evidence="5 9"/>
<sequence>MSFSRTLQQKLQPIWRKNHSHPFVTGMGDGTLEKEAFRYFMIQDYLYLKEYARLFAMGTMKARTLKTMGEFVDLLQSTLNEEMQLHRDYSARLDITEEELEQAEAAPVTLAYTRYMLHEGQNGGLAELTAALLPCMWSYAEIGRDLSRIPGAVEHELYGEWIRTYSDPDFLKLADWCIDLLDELSEGKPQHELDKLEEIFLTTTKFEYLFWDMAYHHKNWPV</sequence>
<feature type="domain" description="Thiaminase-2/PQQC" evidence="10">
    <location>
        <begin position="9"/>
        <end position="216"/>
    </location>
</feature>
<evidence type="ECO:0000256" key="9">
    <source>
        <dbReference type="RuleBase" id="RU363093"/>
    </source>
</evidence>
<dbReference type="PANTHER" id="PTHR43198:SF2">
    <property type="entry name" value="SI:CH1073-67J19.1-RELATED"/>
    <property type="match status" value="1"/>
</dbReference>
<name>A0A419V4C6_9BACL</name>
<evidence type="ECO:0000256" key="3">
    <source>
        <dbReference type="ARBA" id="ARBA00010264"/>
    </source>
</evidence>
<dbReference type="SUPFAM" id="SSF48613">
    <property type="entry name" value="Heme oxygenase-like"/>
    <property type="match status" value="1"/>
</dbReference>
<dbReference type="CDD" id="cd19366">
    <property type="entry name" value="TenA_C_BhTenA-like"/>
    <property type="match status" value="1"/>
</dbReference>
<gene>
    <name evidence="11" type="ORF">ATL39_1643</name>
</gene>
<dbReference type="InterPro" id="IPR004305">
    <property type="entry name" value="Thiaminase-2/PQQC"/>
</dbReference>
<dbReference type="InterPro" id="IPR016084">
    <property type="entry name" value="Haem_Oase-like_multi-hlx"/>
</dbReference>
<comment type="pathway">
    <text evidence="2 9">Cofactor biosynthesis; thiamine diphosphate biosynthesis.</text>
</comment>
<evidence type="ECO:0000256" key="6">
    <source>
        <dbReference type="ARBA" id="ARBA00013647"/>
    </source>
</evidence>
<organism evidence="11 12">
    <name type="scientific">Sinobaca qinghaiensis</name>
    <dbReference type="NCBI Taxonomy" id="342944"/>
    <lineage>
        <taxon>Bacteria</taxon>
        <taxon>Bacillati</taxon>
        <taxon>Bacillota</taxon>
        <taxon>Bacilli</taxon>
        <taxon>Bacillales</taxon>
        <taxon>Sporolactobacillaceae</taxon>
        <taxon>Sinobaca</taxon>
    </lineage>
</organism>
<dbReference type="OrthoDB" id="34166at2"/>
<accession>A0A419V4C6</accession>
<dbReference type="GO" id="GO:0009228">
    <property type="term" value="P:thiamine biosynthetic process"/>
    <property type="evidence" value="ECO:0007669"/>
    <property type="project" value="UniProtKB-KW"/>
</dbReference>
<evidence type="ECO:0000256" key="4">
    <source>
        <dbReference type="ARBA" id="ARBA00011881"/>
    </source>
</evidence>
<proteinExistence type="inferred from homology"/>
<dbReference type="InterPro" id="IPR050967">
    <property type="entry name" value="Thiamine_Salvage_TenA"/>
</dbReference>
<dbReference type="GO" id="GO:0050334">
    <property type="term" value="F:thiaminase activity"/>
    <property type="evidence" value="ECO:0007669"/>
    <property type="project" value="UniProtKB-EC"/>
</dbReference>
<evidence type="ECO:0000256" key="7">
    <source>
        <dbReference type="ARBA" id="ARBA00022977"/>
    </source>
</evidence>
<evidence type="ECO:0000259" key="10">
    <source>
        <dbReference type="Pfam" id="PF03070"/>
    </source>
</evidence>
<keyword evidence="9" id="KW-0378">Hydrolase</keyword>
<comment type="subunit">
    <text evidence="4">Homotetramer.</text>
</comment>
<dbReference type="GO" id="GO:0009229">
    <property type="term" value="P:thiamine diphosphate biosynthetic process"/>
    <property type="evidence" value="ECO:0007669"/>
    <property type="project" value="UniProtKB-UniPathway"/>
</dbReference>
<dbReference type="NCBIfam" id="TIGR04306">
    <property type="entry name" value="salvage_TenA"/>
    <property type="match status" value="1"/>
</dbReference>
<dbReference type="Pfam" id="PF03070">
    <property type="entry name" value="TENA_THI-4"/>
    <property type="match status" value="1"/>
</dbReference>
<dbReference type="AlphaFoldDB" id="A0A419V4C6"/>
<dbReference type="RefSeq" id="WP_120192843.1">
    <property type="nucleotide sequence ID" value="NZ_RAPK01000008.1"/>
</dbReference>
<evidence type="ECO:0000256" key="5">
    <source>
        <dbReference type="ARBA" id="ARBA00012684"/>
    </source>
</evidence>
<comment type="similarity">
    <text evidence="3 9">Belongs to the TenA family.</text>
</comment>
<keyword evidence="12" id="KW-1185">Reference proteome</keyword>
<evidence type="ECO:0000313" key="11">
    <source>
        <dbReference type="EMBL" id="RKD73350.1"/>
    </source>
</evidence>
<comment type="function">
    <text evidence="9">Catalyzes an amino-pyrimidine hydrolysis reaction at the C5' of the pyrimidine moiety of thiamine compounds, a reaction that is part of a thiamine salvage pathway.</text>
</comment>
<evidence type="ECO:0000313" key="12">
    <source>
        <dbReference type="Proteomes" id="UP000285120"/>
    </source>
</evidence>
<protein>
    <recommendedName>
        <fullName evidence="6 9">Aminopyrimidine aminohydrolase</fullName>
        <ecNumber evidence="5 9">3.5.99.2</ecNumber>
    </recommendedName>
</protein>
<comment type="catalytic activity">
    <reaction evidence="8 9">
        <text>thiamine + H2O = 5-(2-hydroxyethyl)-4-methylthiazole + 4-amino-5-hydroxymethyl-2-methylpyrimidine + H(+)</text>
        <dbReference type="Rhea" id="RHEA:17509"/>
        <dbReference type="ChEBI" id="CHEBI:15377"/>
        <dbReference type="ChEBI" id="CHEBI:15378"/>
        <dbReference type="ChEBI" id="CHEBI:16892"/>
        <dbReference type="ChEBI" id="CHEBI:17957"/>
        <dbReference type="ChEBI" id="CHEBI:18385"/>
        <dbReference type="EC" id="3.5.99.2"/>
    </reaction>
</comment>
<comment type="caution">
    <text evidence="11">The sequence shown here is derived from an EMBL/GenBank/DDBJ whole genome shotgun (WGS) entry which is preliminary data.</text>
</comment>
<dbReference type="Proteomes" id="UP000285120">
    <property type="component" value="Unassembled WGS sequence"/>
</dbReference>
<reference evidence="11 12" key="1">
    <citation type="submission" date="2018-09" db="EMBL/GenBank/DDBJ databases">
        <title>Genomic Encyclopedia of Archaeal and Bacterial Type Strains, Phase II (KMG-II): from individual species to whole genera.</title>
        <authorList>
            <person name="Goeker M."/>
        </authorList>
    </citation>
    <scope>NUCLEOTIDE SEQUENCE [LARGE SCALE GENOMIC DNA]</scope>
    <source>
        <strain evidence="11 12">DSM 17008</strain>
    </source>
</reference>
<dbReference type="Gene3D" id="1.20.910.10">
    <property type="entry name" value="Heme oxygenase-like"/>
    <property type="match status" value="1"/>
</dbReference>
<keyword evidence="7 9" id="KW-0784">Thiamine biosynthesis</keyword>
<dbReference type="PANTHER" id="PTHR43198">
    <property type="entry name" value="BIFUNCTIONAL TH2 PROTEIN"/>
    <property type="match status" value="1"/>
</dbReference>
<evidence type="ECO:0000256" key="2">
    <source>
        <dbReference type="ARBA" id="ARBA00004948"/>
    </source>
</evidence>
<evidence type="ECO:0000256" key="1">
    <source>
        <dbReference type="ARBA" id="ARBA00001881"/>
    </source>
</evidence>
<dbReference type="UniPathway" id="UPA00060"/>
<dbReference type="InterPro" id="IPR027574">
    <property type="entry name" value="Thiaminase_II"/>
</dbReference>
<evidence type="ECO:0000256" key="8">
    <source>
        <dbReference type="ARBA" id="ARBA00048337"/>
    </source>
</evidence>
<comment type="catalytic activity">
    <reaction evidence="1 9">
        <text>4-amino-5-aminomethyl-2-methylpyrimidine + H2O = 4-amino-5-hydroxymethyl-2-methylpyrimidine + NH4(+)</text>
        <dbReference type="Rhea" id="RHEA:31799"/>
        <dbReference type="ChEBI" id="CHEBI:15377"/>
        <dbReference type="ChEBI" id="CHEBI:16892"/>
        <dbReference type="ChEBI" id="CHEBI:28938"/>
        <dbReference type="ChEBI" id="CHEBI:63416"/>
        <dbReference type="EC" id="3.5.99.2"/>
    </reaction>
</comment>
<dbReference type="GO" id="GO:0005829">
    <property type="term" value="C:cytosol"/>
    <property type="evidence" value="ECO:0007669"/>
    <property type="project" value="TreeGrafter"/>
</dbReference>